<dbReference type="EMBL" id="CAJNOQ010051318">
    <property type="protein sequence ID" value="CAF1650651.1"/>
    <property type="molecule type" value="Genomic_DNA"/>
</dbReference>
<keyword evidence="6" id="KW-1185">Reference proteome</keyword>
<evidence type="ECO:0000313" key="5">
    <source>
        <dbReference type="EMBL" id="CAF4578429.1"/>
    </source>
</evidence>
<dbReference type="Pfam" id="PF12796">
    <property type="entry name" value="Ank_2"/>
    <property type="match status" value="1"/>
</dbReference>
<protein>
    <recommendedName>
        <fullName evidence="7">Ankyrin repeat domain-containing protein</fullName>
    </recommendedName>
</protein>
<dbReference type="InterPro" id="IPR002110">
    <property type="entry name" value="Ankyrin_rpt"/>
</dbReference>
<feature type="non-terminal residue" evidence="4">
    <location>
        <position position="1"/>
    </location>
</feature>
<dbReference type="SUPFAM" id="SSF48403">
    <property type="entry name" value="Ankyrin repeat"/>
    <property type="match status" value="1"/>
</dbReference>
<dbReference type="PANTHER" id="PTHR24171:SF9">
    <property type="entry name" value="ANKYRIN REPEAT DOMAIN-CONTAINING PROTEIN 39"/>
    <property type="match status" value="1"/>
</dbReference>
<organism evidence="4 6">
    <name type="scientific">Didymodactylos carnosus</name>
    <dbReference type="NCBI Taxonomy" id="1234261"/>
    <lineage>
        <taxon>Eukaryota</taxon>
        <taxon>Metazoa</taxon>
        <taxon>Spiralia</taxon>
        <taxon>Gnathifera</taxon>
        <taxon>Rotifera</taxon>
        <taxon>Eurotatoria</taxon>
        <taxon>Bdelloidea</taxon>
        <taxon>Philodinida</taxon>
        <taxon>Philodinidae</taxon>
        <taxon>Didymodactylos</taxon>
    </lineage>
</organism>
<feature type="repeat" description="ANK" evidence="3">
    <location>
        <begin position="188"/>
        <end position="220"/>
    </location>
</feature>
<dbReference type="Gene3D" id="1.25.40.20">
    <property type="entry name" value="Ankyrin repeat-containing domain"/>
    <property type="match status" value="1"/>
</dbReference>
<name>A0A816EUU1_9BILA</name>
<evidence type="ECO:0000313" key="6">
    <source>
        <dbReference type="Proteomes" id="UP000663829"/>
    </source>
</evidence>
<dbReference type="OrthoDB" id="1577640at2759"/>
<evidence type="ECO:0008006" key="7">
    <source>
        <dbReference type="Google" id="ProtNLM"/>
    </source>
</evidence>
<dbReference type="InterPro" id="IPR036770">
    <property type="entry name" value="Ankyrin_rpt-contain_sf"/>
</dbReference>
<comment type="caution">
    <text evidence="4">The sequence shown here is derived from an EMBL/GenBank/DDBJ whole genome shotgun (WGS) entry which is preliminary data.</text>
</comment>
<dbReference type="Proteomes" id="UP000663829">
    <property type="component" value="Unassembled WGS sequence"/>
</dbReference>
<keyword evidence="1" id="KW-0677">Repeat</keyword>
<feature type="repeat" description="ANK" evidence="3">
    <location>
        <begin position="156"/>
        <end position="188"/>
    </location>
</feature>
<dbReference type="Proteomes" id="UP000681722">
    <property type="component" value="Unassembled WGS sequence"/>
</dbReference>
<accession>A0A816EUU1</accession>
<dbReference type="SMART" id="SM00248">
    <property type="entry name" value="ANK"/>
    <property type="match status" value="3"/>
</dbReference>
<keyword evidence="2 3" id="KW-0040">ANK repeat</keyword>
<proteinExistence type="predicted"/>
<dbReference type="PROSITE" id="PS50297">
    <property type="entry name" value="ANK_REP_REGION"/>
    <property type="match status" value="1"/>
</dbReference>
<gene>
    <name evidence="4" type="ORF">GPM918_LOCUS45498</name>
    <name evidence="5" type="ORF">SRO942_LOCUS48044</name>
</gene>
<evidence type="ECO:0000313" key="4">
    <source>
        <dbReference type="EMBL" id="CAF1650651.1"/>
    </source>
</evidence>
<evidence type="ECO:0000256" key="2">
    <source>
        <dbReference type="ARBA" id="ARBA00023043"/>
    </source>
</evidence>
<dbReference type="PANTHER" id="PTHR24171">
    <property type="entry name" value="ANKYRIN REPEAT DOMAIN-CONTAINING PROTEIN 39-RELATED"/>
    <property type="match status" value="1"/>
</dbReference>
<evidence type="ECO:0000256" key="3">
    <source>
        <dbReference type="PROSITE-ProRule" id="PRU00023"/>
    </source>
</evidence>
<evidence type="ECO:0000256" key="1">
    <source>
        <dbReference type="ARBA" id="ARBA00022737"/>
    </source>
</evidence>
<dbReference type="PROSITE" id="PS50088">
    <property type="entry name" value="ANK_REPEAT"/>
    <property type="match status" value="2"/>
</dbReference>
<feature type="non-terminal residue" evidence="4">
    <location>
        <position position="232"/>
    </location>
</feature>
<sequence>QVIQSLEELIEPLLEDSKTLFEAIEKCYPLKQESDYKKEFIQAFKNLAAPQFAKEFLEYSPKDLENILWNYDDYEDIVIIKAIICGANINTELTRGVYWTPISTVAIPIISYKKSLLNYAIEQSNYRLSFALIFLGADPNVKVRRNVGKTLINLDKDTTPLITAVNQLNLSIATLLLENKADPNLDNDFQSPLHYAVDKSHLELVKLLIKYKANCNTKGKRLIAPLNPHTRE</sequence>
<reference evidence="4" key="1">
    <citation type="submission" date="2021-02" db="EMBL/GenBank/DDBJ databases">
        <authorList>
            <person name="Nowell W R."/>
        </authorList>
    </citation>
    <scope>NUCLEOTIDE SEQUENCE</scope>
</reference>
<dbReference type="EMBL" id="CAJOBC010121964">
    <property type="protein sequence ID" value="CAF4578429.1"/>
    <property type="molecule type" value="Genomic_DNA"/>
</dbReference>
<dbReference type="AlphaFoldDB" id="A0A816EUU1"/>